<dbReference type="InterPro" id="IPR046500">
    <property type="entry name" value="DUF6678"/>
</dbReference>
<name>A0ABV5EY85_9FLAO</name>
<dbReference type="RefSeq" id="WP_382381222.1">
    <property type="nucleotide sequence ID" value="NZ_JBHMEZ010000003.1"/>
</dbReference>
<proteinExistence type="predicted"/>
<comment type="caution">
    <text evidence="1">The sequence shown here is derived from an EMBL/GenBank/DDBJ whole genome shotgun (WGS) entry which is preliminary data.</text>
</comment>
<dbReference type="Pfam" id="PF20383">
    <property type="entry name" value="DUF6678"/>
    <property type="match status" value="1"/>
</dbReference>
<accession>A0ABV5EY85</accession>
<sequence>MTTRKTDAENIKNLYETIDEQNLSDEEKYKYLTQNDSDILEHKARVLKIIGERGLGALMNDTKWLRLQKVISKLEYPPAYLEKRVTDTEFIYSDVDTDTISFIGDWSPYYMEGMPLFFDIEYLIIIPRRKEYLGTLVKAMTVDISEQLKDILIKNKIPFEMDHANFVIFGYK</sequence>
<protein>
    <submittedName>
        <fullName evidence="1">DUF6678 family protein</fullName>
    </submittedName>
</protein>
<dbReference type="EMBL" id="JBHMEZ010000003">
    <property type="protein sequence ID" value="MFB9052137.1"/>
    <property type="molecule type" value="Genomic_DNA"/>
</dbReference>
<keyword evidence="2" id="KW-1185">Reference proteome</keyword>
<evidence type="ECO:0000313" key="2">
    <source>
        <dbReference type="Proteomes" id="UP001589605"/>
    </source>
</evidence>
<organism evidence="1 2">
    <name type="scientific">Formosa undariae</name>
    <dbReference type="NCBI Taxonomy" id="1325436"/>
    <lineage>
        <taxon>Bacteria</taxon>
        <taxon>Pseudomonadati</taxon>
        <taxon>Bacteroidota</taxon>
        <taxon>Flavobacteriia</taxon>
        <taxon>Flavobacteriales</taxon>
        <taxon>Flavobacteriaceae</taxon>
        <taxon>Formosa</taxon>
    </lineage>
</organism>
<reference evidence="1 2" key="1">
    <citation type="submission" date="2024-09" db="EMBL/GenBank/DDBJ databases">
        <authorList>
            <person name="Sun Q."/>
            <person name="Mori K."/>
        </authorList>
    </citation>
    <scope>NUCLEOTIDE SEQUENCE [LARGE SCALE GENOMIC DNA]</scope>
    <source>
        <strain evidence="1 2">CECT 8286</strain>
    </source>
</reference>
<evidence type="ECO:0000313" key="1">
    <source>
        <dbReference type="EMBL" id="MFB9052137.1"/>
    </source>
</evidence>
<gene>
    <name evidence="1" type="ORF">ACFFVB_03510</name>
</gene>
<dbReference type="Proteomes" id="UP001589605">
    <property type="component" value="Unassembled WGS sequence"/>
</dbReference>